<feature type="transmembrane region" description="Helical" evidence="5">
    <location>
        <begin position="215"/>
        <end position="233"/>
    </location>
</feature>
<comment type="caution">
    <text evidence="7">The sequence shown here is derived from an EMBL/GenBank/DDBJ whole genome shotgun (WGS) entry which is preliminary data.</text>
</comment>
<dbReference type="Proteomes" id="UP001165343">
    <property type="component" value="Unassembled WGS sequence"/>
</dbReference>
<evidence type="ECO:0000313" key="7">
    <source>
        <dbReference type="EMBL" id="MCL6678240.1"/>
    </source>
</evidence>
<keyword evidence="2 5" id="KW-0812">Transmembrane</keyword>
<sequence length="450" mass="47198">MSNRTLSLILGGYVLLCIVVGGSAQGRWANLALQLLGIALLGLAALNEAEREPPDRSQMLIAGLLIAGLAFVLVQLVPLPASLWTSLPGREALQEGFRTLGYPAPAMPISEAPYTSLLTLFSAIPAIATFVVVMRLRPDPRWVALAVVAATILAILFGAIQVSSGANSWAYLYKINSAGAVGFFANRNHMATLLLVAIPMAAALLASAKSDRRSAAGRYATAGALVVTLMVGIGLNQSFAAYGLALPVLFASFALLPATAGWRRIALPVAAVAMFGGIVLLATKPIGTTAIQASATGSVTSRAEIWNTTGKAIAETFPAGTGLGTFQQVYSHYEDPSLVTNQYVNHAHNDYLELVLELGVAGMALIILFLAWWVVAAARIWTSPLSTPYSRAATIVTATILAHSVVDFPLRTAAISAIFAVSVAIMAQHLASPPAPRKGESRPTRHVKLG</sequence>
<dbReference type="InterPro" id="IPR007016">
    <property type="entry name" value="O-antigen_ligase-rel_domated"/>
</dbReference>
<feature type="domain" description="O-antigen ligase-related" evidence="6">
    <location>
        <begin position="225"/>
        <end position="367"/>
    </location>
</feature>
<keyword evidence="4 5" id="KW-0472">Membrane</keyword>
<dbReference type="EMBL" id="JAMGBC010000001">
    <property type="protein sequence ID" value="MCL6678240.1"/>
    <property type="molecule type" value="Genomic_DNA"/>
</dbReference>
<name>A0ABT0RDA3_9SPHN</name>
<dbReference type="InterPro" id="IPR051533">
    <property type="entry name" value="WaaL-like"/>
</dbReference>
<comment type="subcellular location">
    <subcellularLocation>
        <location evidence="1">Membrane</location>
        <topology evidence="1">Multi-pass membrane protein</topology>
    </subcellularLocation>
</comment>
<dbReference type="Pfam" id="PF04932">
    <property type="entry name" value="Wzy_C"/>
    <property type="match status" value="1"/>
</dbReference>
<feature type="transmembrane region" description="Helical" evidence="5">
    <location>
        <begin position="190"/>
        <end position="208"/>
    </location>
</feature>
<accession>A0ABT0RDA3</accession>
<feature type="transmembrane region" description="Helical" evidence="5">
    <location>
        <begin position="354"/>
        <end position="376"/>
    </location>
</feature>
<dbReference type="RefSeq" id="WP_249867205.1">
    <property type="nucleotide sequence ID" value="NZ_JAMGBC010000001.1"/>
</dbReference>
<keyword evidence="7" id="KW-0436">Ligase</keyword>
<keyword evidence="8" id="KW-1185">Reference proteome</keyword>
<feature type="transmembrane region" description="Helical" evidence="5">
    <location>
        <begin position="59"/>
        <end position="77"/>
    </location>
</feature>
<evidence type="ECO:0000256" key="3">
    <source>
        <dbReference type="ARBA" id="ARBA00022989"/>
    </source>
</evidence>
<evidence type="ECO:0000256" key="4">
    <source>
        <dbReference type="ARBA" id="ARBA00023136"/>
    </source>
</evidence>
<feature type="transmembrane region" description="Helical" evidence="5">
    <location>
        <begin position="239"/>
        <end position="258"/>
    </location>
</feature>
<evidence type="ECO:0000256" key="5">
    <source>
        <dbReference type="SAM" id="Phobius"/>
    </source>
</evidence>
<evidence type="ECO:0000313" key="8">
    <source>
        <dbReference type="Proteomes" id="UP001165343"/>
    </source>
</evidence>
<dbReference type="PANTHER" id="PTHR37422:SF13">
    <property type="entry name" value="LIPOPOLYSACCHARIDE BIOSYNTHESIS PROTEIN PA4999-RELATED"/>
    <property type="match status" value="1"/>
</dbReference>
<evidence type="ECO:0000259" key="6">
    <source>
        <dbReference type="Pfam" id="PF04932"/>
    </source>
</evidence>
<dbReference type="PANTHER" id="PTHR37422">
    <property type="entry name" value="TEICHURONIC ACID BIOSYNTHESIS PROTEIN TUAE"/>
    <property type="match status" value="1"/>
</dbReference>
<feature type="transmembrane region" description="Helical" evidence="5">
    <location>
        <begin position="265"/>
        <end position="283"/>
    </location>
</feature>
<organism evidence="7 8">
    <name type="scientific">Sphingomonas anseongensis</name>
    <dbReference type="NCBI Taxonomy" id="2908207"/>
    <lineage>
        <taxon>Bacteria</taxon>
        <taxon>Pseudomonadati</taxon>
        <taxon>Pseudomonadota</taxon>
        <taxon>Alphaproteobacteria</taxon>
        <taxon>Sphingomonadales</taxon>
        <taxon>Sphingomonadaceae</taxon>
        <taxon>Sphingomonas</taxon>
    </lineage>
</organism>
<gene>
    <name evidence="7" type="ORF">LZ519_02760</name>
</gene>
<feature type="transmembrane region" description="Helical" evidence="5">
    <location>
        <begin position="112"/>
        <end position="133"/>
    </location>
</feature>
<reference evidence="7" key="1">
    <citation type="submission" date="2022-05" db="EMBL/GenBank/DDBJ databases">
        <authorList>
            <person name="Jo J.-H."/>
            <person name="Im W.-T."/>
        </authorList>
    </citation>
    <scope>NUCLEOTIDE SEQUENCE</scope>
    <source>
        <strain evidence="7">RG327</strain>
    </source>
</reference>
<proteinExistence type="predicted"/>
<evidence type="ECO:0000256" key="2">
    <source>
        <dbReference type="ARBA" id="ARBA00022692"/>
    </source>
</evidence>
<feature type="transmembrane region" description="Helical" evidence="5">
    <location>
        <begin position="142"/>
        <end position="162"/>
    </location>
</feature>
<protein>
    <submittedName>
        <fullName evidence="7">O-antigen ligase family protein</fullName>
    </submittedName>
</protein>
<feature type="transmembrane region" description="Helical" evidence="5">
    <location>
        <begin position="31"/>
        <end position="47"/>
    </location>
</feature>
<keyword evidence="3 5" id="KW-1133">Transmembrane helix</keyword>
<evidence type="ECO:0000256" key="1">
    <source>
        <dbReference type="ARBA" id="ARBA00004141"/>
    </source>
</evidence>
<dbReference type="GO" id="GO:0016874">
    <property type="term" value="F:ligase activity"/>
    <property type="evidence" value="ECO:0007669"/>
    <property type="project" value="UniProtKB-KW"/>
</dbReference>